<dbReference type="AlphaFoldDB" id="A0AAT9GSL2"/>
<feature type="transmembrane region" description="Helical" evidence="1">
    <location>
        <begin position="194"/>
        <end position="215"/>
    </location>
</feature>
<dbReference type="EMBL" id="AP031322">
    <property type="protein sequence ID" value="BFH73904.1"/>
    <property type="molecule type" value="Genomic_DNA"/>
</dbReference>
<keyword evidence="1" id="KW-1133">Transmembrane helix</keyword>
<sequence>MFSLKPGTTPLPIVLAYFIIAVVVAVFLFKKAKPKFNAIDLAIIGVGGALVAVADHIIGDAIFLPSGIYPIINPPVWFRIFVFFITVGVVRKVGSGMMSMAVYDIVSDLIHFGFTGEPFWLIEDVFTYGLMADIVIFLTHGKIFGIREEKDPILLAILEGGALGFFFSFIHPFFTYGFIAPMVFGFIPDQARVMYLFITYIPGDIVIGAISAIVANRVAKVVR</sequence>
<feature type="transmembrane region" description="Helical" evidence="1">
    <location>
        <begin position="12"/>
        <end position="29"/>
    </location>
</feature>
<proteinExistence type="predicted"/>
<dbReference type="RefSeq" id="WP_369609461.1">
    <property type="nucleotide sequence ID" value="NZ_AP031322.1"/>
</dbReference>
<dbReference type="KEGG" id="sjv:SJAV_18480"/>
<feature type="transmembrane region" description="Helical" evidence="1">
    <location>
        <begin position="76"/>
        <end position="94"/>
    </location>
</feature>
<feature type="transmembrane region" description="Helical" evidence="1">
    <location>
        <begin position="41"/>
        <end position="64"/>
    </location>
</feature>
<protein>
    <submittedName>
        <fullName evidence="2">Uncharacterized protein</fullName>
    </submittedName>
</protein>
<name>A0AAT9GSL2_9CREN</name>
<dbReference type="GeneID" id="92354801"/>
<reference evidence="2" key="1">
    <citation type="submission" date="2024-03" db="EMBL/GenBank/DDBJ databases">
        <title>Complete genome sequence of Sulfurisphaera javensis strain KD-1.</title>
        <authorList>
            <person name="Sakai H."/>
            <person name="Nur N."/>
            <person name="Suwanto A."/>
            <person name="Kurosawa N."/>
        </authorList>
    </citation>
    <scope>NUCLEOTIDE SEQUENCE</scope>
    <source>
        <strain evidence="2">KD-1</strain>
    </source>
</reference>
<evidence type="ECO:0000256" key="1">
    <source>
        <dbReference type="SAM" id="Phobius"/>
    </source>
</evidence>
<feature type="transmembrane region" description="Helical" evidence="1">
    <location>
        <begin position="153"/>
        <end position="174"/>
    </location>
</feature>
<evidence type="ECO:0000313" key="2">
    <source>
        <dbReference type="EMBL" id="BFH73904.1"/>
    </source>
</evidence>
<gene>
    <name evidence="2" type="ORF">SJAV_18480</name>
</gene>
<organism evidence="2">
    <name type="scientific">Sulfurisphaera javensis</name>
    <dbReference type="NCBI Taxonomy" id="2049879"/>
    <lineage>
        <taxon>Archaea</taxon>
        <taxon>Thermoproteota</taxon>
        <taxon>Thermoprotei</taxon>
        <taxon>Sulfolobales</taxon>
        <taxon>Sulfolobaceae</taxon>
        <taxon>Sulfurisphaera</taxon>
    </lineage>
</organism>
<keyword evidence="1" id="KW-0472">Membrane</keyword>
<accession>A0AAT9GSL2</accession>
<keyword evidence="1" id="KW-0812">Transmembrane</keyword>